<evidence type="ECO:0000259" key="4">
    <source>
        <dbReference type="PROSITE" id="PS50961"/>
    </source>
</evidence>
<feature type="region of interest" description="Disordered" evidence="3">
    <location>
        <begin position="132"/>
        <end position="180"/>
    </location>
</feature>
<keyword evidence="6" id="KW-1185">Reference proteome</keyword>
<proteinExistence type="predicted"/>
<dbReference type="Proteomes" id="UP001346149">
    <property type="component" value="Unassembled WGS sequence"/>
</dbReference>
<dbReference type="InterPro" id="IPR036390">
    <property type="entry name" value="WH_DNA-bd_sf"/>
</dbReference>
<dbReference type="EMBL" id="JAXQNO010000014">
    <property type="protein sequence ID" value="KAK4784122.1"/>
    <property type="molecule type" value="Genomic_DNA"/>
</dbReference>
<dbReference type="InterPro" id="IPR006630">
    <property type="entry name" value="La_HTH"/>
</dbReference>
<sequence length="439" mass="47340">MAAVNPSLSSSNVATASSSSHALCNKIPHPETIAFTVSSPPVAPMIELAIDSTASTGTAEAAAGGGFENISASNGNGGKEPAWSLPSSGPDAPSAMEAQSWPALSVSVNSPTEPSLVSVEGLADGLSSMSISQVTESASPQNQPANQRHRNLSVSHHPVSTGQRSMGQNGAAFSGGVLPQMPPLLEQSVEMRPRLSPGHHNPRSNFASQSHGGNNHPWQHRNSYRNHNSGIYPRGASFNHYNLGGSHDQLHGNREWTSNRNFGNSRDQQQNFIPGPIRPPPPPPPPIPYAPFMPSSIWPYNQIGYPGVASLPYYVPVPAQDLRGVPFPLSPQSVYVPASDPFLPMMILNQIEYYFSVENLIKDTFLRQNMDGMGWVPIRLIAGFRKVSNLTDNINLIFNSLQSSTVVEVQGDKVRKRNDWMRWIIPSSFQAFSSAAPQA</sequence>
<dbReference type="AlphaFoldDB" id="A0AAN7LCU4"/>
<feature type="domain" description="HTH La-type RNA-binding" evidence="4">
    <location>
        <begin position="337"/>
        <end position="426"/>
    </location>
</feature>
<name>A0AAN7LCU4_TRANT</name>
<dbReference type="GO" id="GO:0005737">
    <property type="term" value="C:cytoplasm"/>
    <property type="evidence" value="ECO:0007669"/>
    <property type="project" value="UniProtKB-ARBA"/>
</dbReference>
<accession>A0AAN7LCU4</accession>
<dbReference type="InterPro" id="IPR045180">
    <property type="entry name" value="La_dom_prot"/>
</dbReference>
<dbReference type="SUPFAM" id="SSF46785">
    <property type="entry name" value="Winged helix' DNA-binding domain"/>
    <property type="match status" value="1"/>
</dbReference>
<keyword evidence="1 2" id="KW-0694">RNA-binding</keyword>
<evidence type="ECO:0000256" key="3">
    <source>
        <dbReference type="SAM" id="MobiDB-lite"/>
    </source>
</evidence>
<feature type="region of interest" description="Disordered" evidence="3">
    <location>
        <begin position="193"/>
        <end position="221"/>
    </location>
</feature>
<dbReference type="PANTHER" id="PTHR22792:SF132">
    <property type="entry name" value="LA-RELATED PROTEIN 1"/>
    <property type="match status" value="1"/>
</dbReference>
<dbReference type="Gene3D" id="1.10.10.10">
    <property type="entry name" value="Winged helix-like DNA-binding domain superfamily/Winged helix DNA-binding domain"/>
    <property type="match status" value="1"/>
</dbReference>
<comment type="caution">
    <text evidence="5">The sequence shown here is derived from an EMBL/GenBank/DDBJ whole genome shotgun (WGS) entry which is preliminary data.</text>
</comment>
<gene>
    <name evidence="5" type="ORF">SAY86_018490</name>
</gene>
<dbReference type="CDD" id="cd07323">
    <property type="entry name" value="LAM"/>
    <property type="match status" value="1"/>
</dbReference>
<dbReference type="SMART" id="SM00715">
    <property type="entry name" value="LA"/>
    <property type="match status" value="1"/>
</dbReference>
<organism evidence="5 6">
    <name type="scientific">Trapa natans</name>
    <name type="common">Water chestnut</name>
    <dbReference type="NCBI Taxonomy" id="22666"/>
    <lineage>
        <taxon>Eukaryota</taxon>
        <taxon>Viridiplantae</taxon>
        <taxon>Streptophyta</taxon>
        <taxon>Embryophyta</taxon>
        <taxon>Tracheophyta</taxon>
        <taxon>Spermatophyta</taxon>
        <taxon>Magnoliopsida</taxon>
        <taxon>eudicotyledons</taxon>
        <taxon>Gunneridae</taxon>
        <taxon>Pentapetalae</taxon>
        <taxon>rosids</taxon>
        <taxon>malvids</taxon>
        <taxon>Myrtales</taxon>
        <taxon>Lythraceae</taxon>
        <taxon>Trapa</taxon>
    </lineage>
</organism>
<protein>
    <recommendedName>
        <fullName evidence="4">HTH La-type RNA-binding domain-containing protein</fullName>
    </recommendedName>
</protein>
<dbReference type="GO" id="GO:0003723">
    <property type="term" value="F:RNA binding"/>
    <property type="evidence" value="ECO:0007669"/>
    <property type="project" value="UniProtKB-UniRule"/>
</dbReference>
<dbReference type="InterPro" id="IPR036388">
    <property type="entry name" value="WH-like_DNA-bd_sf"/>
</dbReference>
<dbReference type="Pfam" id="PF05383">
    <property type="entry name" value="La"/>
    <property type="match status" value="1"/>
</dbReference>
<evidence type="ECO:0000256" key="1">
    <source>
        <dbReference type="ARBA" id="ARBA00022884"/>
    </source>
</evidence>
<dbReference type="FunFam" id="1.10.10.10:FF:000131">
    <property type="entry name" value="la-related protein 1B isoform X2"/>
    <property type="match status" value="1"/>
</dbReference>
<evidence type="ECO:0000313" key="5">
    <source>
        <dbReference type="EMBL" id="KAK4784122.1"/>
    </source>
</evidence>
<dbReference type="PROSITE" id="PS50961">
    <property type="entry name" value="HTH_LA"/>
    <property type="match status" value="1"/>
</dbReference>
<evidence type="ECO:0000313" key="6">
    <source>
        <dbReference type="Proteomes" id="UP001346149"/>
    </source>
</evidence>
<feature type="compositionally biased region" description="Polar residues" evidence="3">
    <location>
        <begin position="132"/>
        <end position="168"/>
    </location>
</feature>
<feature type="compositionally biased region" description="Polar residues" evidence="3">
    <location>
        <begin position="203"/>
        <end position="217"/>
    </location>
</feature>
<reference evidence="5 6" key="1">
    <citation type="journal article" date="2023" name="Hortic Res">
        <title>Pangenome of water caltrop reveals structural variations and asymmetric subgenome divergence after allopolyploidization.</title>
        <authorList>
            <person name="Zhang X."/>
            <person name="Chen Y."/>
            <person name="Wang L."/>
            <person name="Yuan Y."/>
            <person name="Fang M."/>
            <person name="Shi L."/>
            <person name="Lu R."/>
            <person name="Comes H.P."/>
            <person name="Ma Y."/>
            <person name="Chen Y."/>
            <person name="Huang G."/>
            <person name="Zhou Y."/>
            <person name="Zheng Z."/>
            <person name="Qiu Y."/>
        </authorList>
    </citation>
    <scope>NUCLEOTIDE SEQUENCE [LARGE SCALE GENOMIC DNA]</scope>
    <source>
        <strain evidence="5">F231</strain>
    </source>
</reference>
<evidence type="ECO:0000256" key="2">
    <source>
        <dbReference type="PROSITE-ProRule" id="PRU00332"/>
    </source>
</evidence>
<dbReference type="PANTHER" id="PTHR22792">
    <property type="entry name" value="LUPUS LA PROTEIN-RELATED"/>
    <property type="match status" value="1"/>
</dbReference>
<feature type="region of interest" description="Disordered" evidence="3">
    <location>
        <begin position="66"/>
        <end position="98"/>
    </location>
</feature>